<dbReference type="InterPro" id="IPR020806">
    <property type="entry name" value="PKS_PP-bd"/>
</dbReference>
<dbReference type="InterPro" id="IPR042104">
    <property type="entry name" value="PKS_dehydratase_sf"/>
</dbReference>
<keyword evidence="2" id="KW-0597">Phosphoprotein</keyword>
<dbReference type="PROSITE" id="PS52004">
    <property type="entry name" value="KS3_2"/>
    <property type="match status" value="1"/>
</dbReference>
<dbReference type="InterPro" id="IPR016039">
    <property type="entry name" value="Thiolase-like"/>
</dbReference>
<dbReference type="Pfam" id="PF00109">
    <property type="entry name" value="ketoacyl-synt"/>
    <property type="match status" value="1"/>
</dbReference>
<dbReference type="Pfam" id="PF00975">
    <property type="entry name" value="Thioesterase"/>
    <property type="match status" value="1"/>
</dbReference>
<dbReference type="NCBIfam" id="TIGR04532">
    <property type="entry name" value="PT_fungal_PKS"/>
    <property type="match status" value="1"/>
</dbReference>
<dbReference type="InterPro" id="IPR050091">
    <property type="entry name" value="PKS_NRPS_Biosynth_Enz"/>
</dbReference>
<dbReference type="InterPro" id="IPR006162">
    <property type="entry name" value="Ppantetheine_attach_site"/>
</dbReference>
<dbReference type="Pfam" id="PF16073">
    <property type="entry name" value="SAT"/>
    <property type="match status" value="1"/>
</dbReference>
<dbReference type="InterPro" id="IPR030918">
    <property type="entry name" value="PT_fungal_PKS"/>
</dbReference>
<feature type="region of interest" description="Disordered" evidence="5">
    <location>
        <begin position="1708"/>
        <end position="1756"/>
    </location>
</feature>
<dbReference type="InterPro" id="IPR001031">
    <property type="entry name" value="Thioesterase"/>
</dbReference>
<dbReference type="InterPro" id="IPR009081">
    <property type="entry name" value="PP-bd_ACP"/>
</dbReference>
<dbReference type="SUPFAM" id="SSF55048">
    <property type="entry name" value="Probable ACP-binding domain of malonyl-CoA ACP transacylase"/>
    <property type="match status" value="1"/>
</dbReference>
<feature type="compositionally biased region" description="Low complexity" evidence="5">
    <location>
        <begin position="1714"/>
        <end position="1738"/>
    </location>
</feature>
<evidence type="ECO:0000313" key="10">
    <source>
        <dbReference type="Proteomes" id="UP000094526"/>
    </source>
</evidence>
<feature type="domain" description="Carrier" evidence="6">
    <location>
        <begin position="1634"/>
        <end position="1708"/>
    </location>
</feature>
<evidence type="ECO:0000256" key="2">
    <source>
        <dbReference type="ARBA" id="ARBA00022553"/>
    </source>
</evidence>
<dbReference type="PROSITE" id="PS52019">
    <property type="entry name" value="PKS_MFAS_DH"/>
    <property type="match status" value="1"/>
</dbReference>
<dbReference type="InterPro" id="IPR016036">
    <property type="entry name" value="Malonyl_transacylase_ACP-bd"/>
</dbReference>
<dbReference type="OrthoDB" id="329835at2759"/>
<feature type="domain" description="Ketosynthase family 3 (KS3)" evidence="7">
    <location>
        <begin position="375"/>
        <end position="807"/>
    </location>
</feature>
<dbReference type="Pfam" id="PF02801">
    <property type="entry name" value="Ketoacyl-synt_C"/>
    <property type="match status" value="1"/>
</dbReference>
<dbReference type="PANTHER" id="PTHR43775">
    <property type="entry name" value="FATTY ACID SYNTHASE"/>
    <property type="match status" value="1"/>
</dbReference>
<dbReference type="PANTHER" id="PTHR43775:SF37">
    <property type="entry name" value="SI:DKEY-61P9.11"/>
    <property type="match status" value="1"/>
</dbReference>
<dbReference type="FunFam" id="3.40.366.10:FF:000002">
    <property type="entry name" value="Probable polyketide synthase 2"/>
    <property type="match status" value="1"/>
</dbReference>
<dbReference type="Gene3D" id="3.40.366.10">
    <property type="entry name" value="Malonyl-Coenzyme A Acyl Carrier Protein, domain 2"/>
    <property type="match status" value="2"/>
</dbReference>
<dbReference type="Pfam" id="PF00550">
    <property type="entry name" value="PP-binding"/>
    <property type="match status" value="2"/>
</dbReference>
<dbReference type="SMART" id="SM00827">
    <property type="entry name" value="PKS_AT"/>
    <property type="match status" value="1"/>
</dbReference>
<evidence type="ECO:0000313" key="9">
    <source>
        <dbReference type="EMBL" id="OCT48088.1"/>
    </source>
</evidence>
<dbReference type="FunFam" id="1.10.1200.10:FF:000011">
    <property type="entry name" value="Sterigmatocystin biosynthesis polyketide synthase"/>
    <property type="match status" value="1"/>
</dbReference>
<feature type="compositionally biased region" description="Low complexity" evidence="5">
    <location>
        <begin position="1860"/>
        <end position="1878"/>
    </location>
</feature>
<dbReference type="CDD" id="cd00833">
    <property type="entry name" value="PKS"/>
    <property type="match status" value="1"/>
</dbReference>
<dbReference type="InterPro" id="IPR016035">
    <property type="entry name" value="Acyl_Trfase/lysoPLipase"/>
</dbReference>
<evidence type="ECO:0000256" key="4">
    <source>
        <dbReference type="PROSITE-ProRule" id="PRU01363"/>
    </source>
</evidence>
<keyword evidence="10" id="KW-1185">Reference proteome</keyword>
<dbReference type="VEuPathDB" id="FungiDB:CLCR_03792"/>
<dbReference type="PROSITE" id="PS50075">
    <property type="entry name" value="CARRIER"/>
    <property type="match status" value="2"/>
</dbReference>
<dbReference type="SMART" id="SM00823">
    <property type="entry name" value="PKS_PP"/>
    <property type="match status" value="2"/>
</dbReference>
<dbReference type="InterPro" id="IPR020841">
    <property type="entry name" value="PKS_Beta-ketoAc_synthase_dom"/>
</dbReference>
<sequence length="2150" mass="233274">MGRDIKVLVFGDQSEKRLDDLRQLVTVSDNPLLTTFFDKAYITLREEVNHLPFLTKGLPGFTSIETLLWRYGEAGVRHPAIESALVCIHQIATLLRHFGDGSEVYPKPADTRLVASCTGLLSAAAVSCARTYRELVSIAVEALKLAFRVGAQVAQVCDEIEQTSLPLCWAAIFPGVGKEDAFLALEEYAEKTGIPPTSRPYVSATSLNSVTISAPPGDLENLIEAKIFNTSRPIRLPIFGPYHAPHFYNDEIVASLAASIEDSITGEWEARIPIINNGKHNAYESSNFRQLVEEVLEDILLKPLHWERLCDNCVASVASAEPEQCRVVPIGAKNASASLVNALNQKASFKIMVDNRKTEATDEPKEPDPIGSRGKPKIAIVGMAGRFPDAMSPSLFWDLLKKGLDVHREVPPDRFDAQAHYDPAGKRKNTSHTPYGCFIEHPGLFDSRFFNMSPKEAAQTDPMHRLALLTAYEALEMSGFVPNRTPSTKVDRVGTFYGQTSDDWREIQDGQNIQTYFIPGGVRAFAPGRINYHFGFSGPSFSVDTACSSSLAAINIACNSLWLGDCDTALAGGLNVLTNPDIFSGLSRGQFLSKTGNCKTFDDGADGYCRGDGAGTVILKRLEDAEADNDPILAVILGTGTNHSADAVSITHPHAGAQEYLFKKVLTESSLDPHDVSYVEMHGTGTQAGDAIEMESVLNAFAPASRQRSPDHPLYLGSVKANVGHGEAASGITALVKILLMLENNLIPPHCGIKGEINHNFPDLGARNVHISLGRETAWRRPEGGKRRFFLNNFSAAGGNTSLLMEDGAQHPLEGDDPRSTAVVAVAGKTKKSLVENTKNLIGYISENKNVDLPSLSYTTTARREHYSYRTIVTGSDLATIESALRKALDSEPAAVPSGIQVVFAFTGQGSHYTGMGRQLYETNSQFRADIRRFDLLARNQGLPAILPLVDGSTEIEKLGPVVVQTGAVCVQIALVRLWQSWGIKPAAVIGHSLGEYAALQAAGVLSINDAIFLTGTRAKSLEAHCTQNTHAMLSVVASVEEIEGFIDSKTLEIACINGPKATVISGESSNIDKLKEQVSAKGMKSTKLAVPFAFHSAQVEPALDDFESAAAGVTYNAPKIPLIAPLLSTVVTEKGTINAEYLRRHCREPVNFLGALQAAKEKGIVKDKSQFVEIGGHSICSGMVKSVLGSTTVALPSLKRDEDVYKTLTGTLCALHMAGLKINWNNYHESFPRCHHCLKLPTYAWDASNYWIEYENNWTLTKTNVAADDQDSQTKKLSTSTVQRIVTEKFQGQTGTLTTETDISKPELEETIKGHLVNGSALTSSAVYADMALTIGDYVHRKLQPEIEGFALNCANMVVEKPLIFKGGEQLLRVDCEADLTQAICYMTFYSVGPKGQKLLEHAHCEVRYGDSNSWSKELARQKYLVQSQVDRLLQMGQNGVLSRLQRKMAYKLFSALVDYQNAYKGMAEVILDSPLREGTARIELQTGRAGNFYMPPYHIDSLCHLAGFIMNANDELDSAQTVYVNHGWDSLRFFEKPSPSKIYRSYVRMQPTGPDSKDYSGDVFVFDAEGNIVGQIGGLTFQFLPKQVLDRVLPPAGGKATAAPAPAKKAASEPKKTAPKATAKPKVAPAGPTIMNKALNIMAEEIGVSVDELTDDTDLGALGVDSLMSLTISGKFREGLDIEIPSTLLADSETFKQVRDFLTQFESKDGGDATPSSPSAGSSDDSGSSTPAAADTESMTSASQPDEKPGGEAGGKLEAIRAAIAEETGMDPSEVTSDMDLEAMGIDSLMSLQILGILREDKDIDLPPSFFSDHATFGDIEKAMGGEGTQASKPKLPAKSEEMSTEQVVAEMQTNKGQQSAEPPKEQQAAPAPSAQKKTYKASSVLLQGNPKTATKTVFMFPDGSGCAISYATIPPISPKDVALVALNCPYMKDPEAFEGGIPGVTALYLEEIRRRQPQGPYILGGWSAGGICAYEACLQLSAMGESVEKLIYLDVPCPLPPQALPPRLHHFFDSIGLLGQEGEAPDWLIPHFTATIKALSSYRPRVMDPAKESIPTVYTVYAQDGVCKHDDDPRPELTSEDPPHMKWLLFNREDFGPLGWENLFSGSDHIVGLESIPNVNHFTMMREPMVSEIPSRIRKALGVNGDE</sequence>
<dbReference type="PROSITE" id="PS00606">
    <property type="entry name" value="KS3_1"/>
    <property type="match status" value="1"/>
</dbReference>
<dbReference type="SMART" id="SM00825">
    <property type="entry name" value="PKS_KS"/>
    <property type="match status" value="1"/>
</dbReference>
<dbReference type="InterPro" id="IPR032088">
    <property type="entry name" value="SAT"/>
</dbReference>
<dbReference type="Pfam" id="PF00698">
    <property type="entry name" value="Acyl_transf_1"/>
    <property type="match status" value="1"/>
</dbReference>
<dbReference type="FunFam" id="3.10.129.110:FF:000001">
    <property type="entry name" value="Sterigmatocystin biosynthesis polyketide synthase"/>
    <property type="match status" value="1"/>
</dbReference>
<evidence type="ECO:0000256" key="3">
    <source>
        <dbReference type="ARBA" id="ARBA00022679"/>
    </source>
</evidence>
<evidence type="ECO:0000259" key="8">
    <source>
        <dbReference type="PROSITE" id="PS52019"/>
    </source>
</evidence>
<dbReference type="SUPFAM" id="SSF52151">
    <property type="entry name" value="FabD/lysophospholipase-like"/>
    <property type="match status" value="1"/>
</dbReference>
<reference evidence="10" key="1">
    <citation type="submission" date="2015-07" db="EMBL/GenBank/DDBJ databases">
        <authorList>
            <person name="Teixeira M.M."/>
            <person name="Souza R.C."/>
            <person name="Almeida L.G."/>
            <person name="Vicente V.A."/>
            <person name="de Hoog S."/>
            <person name="Bocca A.L."/>
            <person name="de Almeida S.R."/>
            <person name="Vasconcelos A.T."/>
            <person name="Felipe M.S."/>
        </authorList>
    </citation>
    <scope>NUCLEOTIDE SEQUENCE [LARGE SCALE GENOMIC DNA]</scope>
    <source>
        <strain evidence="10">KSF</strain>
    </source>
</reference>
<dbReference type="eggNOG" id="KOG1202">
    <property type="taxonomic scope" value="Eukaryota"/>
</dbReference>
<feature type="compositionally biased region" description="Low complexity" evidence="5">
    <location>
        <begin position="1599"/>
        <end position="1611"/>
    </location>
</feature>
<feature type="region of interest" description="Disordered" evidence="5">
    <location>
        <begin position="1599"/>
        <end position="1631"/>
    </location>
</feature>
<dbReference type="Gene3D" id="3.40.50.1820">
    <property type="entry name" value="alpha/beta hydrolase"/>
    <property type="match status" value="1"/>
</dbReference>
<dbReference type="InterPro" id="IPR014030">
    <property type="entry name" value="Ketoacyl_synth_N"/>
</dbReference>
<dbReference type="EMBL" id="LGRB01000012">
    <property type="protein sequence ID" value="OCT48088.1"/>
    <property type="molecule type" value="Genomic_DNA"/>
</dbReference>
<dbReference type="Gene3D" id="1.10.1200.10">
    <property type="entry name" value="ACP-like"/>
    <property type="match status" value="2"/>
</dbReference>
<name>A0A1C1CHV5_9EURO</name>
<dbReference type="FunFam" id="3.40.47.10:FF:000031">
    <property type="entry name" value="Sterigmatocystin biosynthesis polyketide synthase"/>
    <property type="match status" value="1"/>
</dbReference>
<dbReference type="Pfam" id="PF22621">
    <property type="entry name" value="CurL-like_PKS_C"/>
    <property type="match status" value="1"/>
</dbReference>
<organism evidence="9 10">
    <name type="scientific">Cladophialophora carrionii</name>
    <dbReference type="NCBI Taxonomy" id="86049"/>
    <lineage>
        <taxon>Eukaryota</taxon>
        <taxon>Fungi</taxon>
        <taxon>Dikarya</taxon>
        <taxon>Ascomycota</taxon>
        <taxon>Pezizomycotina</taxon>
        <taxon>Eurotiomycetes</taxon>
        <taxon>Chaetothyriomycetidae</taxon>
        <taxon>Chaetothyriales</taxon>
        <taxon>Herpotrichiellaceae</taxon>
        <taxon>Cladophialophora</taxon>
    </lineage>
</organism>
<dbReference type="Gene3D" id="3.30.70.3290">
    <property type="match status" value="1"/>
</dbReference>
<dbReference type="InterPro" id="IPR049900">
    <property type="entry name" value="PKS_mFAS_DH"/>
</dbReference>
<evidence type="ECO:0000256" key="1">
    <source>
        <dbReference type="ARBA" id="ARBA00022450"/>
    </source>
</evidence>
<dbReference type="InterPro" id="IPR029058">
    <property type="entry name" value="AB_hydrolase_fold"/>
</dbReference>
<dbReference type="Gene3D" id="3.10.129.110">
    <property type="entry name" value="Polyketide synthase dehydratase"/>
    <property type="match status" value="1"/>
</dbReference>
<feature type="region of interest" description="C-terminal hotdog fold" evidence="4">
    <location>
        <begin position="1442"/>
        <end position="1592"/>
    </location>
</feature>
<dbReference type="Pfam" id="PF14765">
    <property type="entry name" value="PS-DH"/>
    <property type="match status" value="1"/>
</dbReference>
<dbReference type="InterPro" id="IPR014043">
    <property type="entry name" value="Acyl_transferase_dom"/>
</dbReference>
<dbReference type="InterPro" id="IPR049551">
    <property type="entry name" value="PKS_DH_C"/>
</dbReference>
<accession>A0A1C1CHV5</accession>
<dbReference type="VEuPathDB" id="FungiDB:G647_08240"/>
<feature type="domain" description="PKS/mFAS DH" evidence="8">
    <location>
        <begin position="1284"/>
        <end position="1592"/>
    </location>
</feature>
<feature type="compositionally biased region" description="Low complexity" evidence="5">
    <location>
        <begin position="1621"/>
        <end position="1631"/>
    </location>
</feature>
<keyword evidence="3" id="KW-0808">Transferase</keyword>
<evidence type="ECO:0000259" key="7">
    <source>
        <dbReference type="PROSITE" id="PS52004"/>
    </source>
</evidence>
<feature type="domain" description="Carrier" evidence="6">
    <location>
        <begin position="1753"/>
        <end position="1830"/>
    </location>
</feature>
<dbReference type="InterPro" id="IPR018201">
    <property type="entry name" value="Ketoacyl_synth_AS"/>
</dbReference>
<feature type="active site" description="Proton acceptor; for dehydratase activity" evidence="4">
    <location>
        <position position="1316"/>
    </location>
</feature>
<dbReference type="Proteomes" id="UP000094526">
    <property type="component" value="Unassembled WGS sequence"/>
</dbReference>
<dbReference type="PROSITE" id="PS00012">
    <property type="entry name" value="PHOSPHOPANTETHEINE"/>
    <property type="match status" value="2"/>
</dbReference>
<dbReference type="SUPFAM" id="SSF47336">
    <property type="entry name" value="ACP-like"/>
    <property type="match status" value="2"/>
</dbReference>
<dbReference type="GO" id="GO:0044550">
    <property type="term" value="P:secondary metabolite biosynthetic process"/>
    <property type="evidence" value="ECO:0007669"/>
    <property type="project" value="UniProtKB-ARBA"/>
</dbReference>
<evidence type="ECO:0000259" key="6">
    <source>
        <dbReference type="PROSITE" id="PS50075"/>
    </source>
</evidence>
<protein>
    <submittedName>
        <fullName evidence="9">Conidial yellow pigment biosynthesis polyketide synthase</fullName>
    </submittedName>
</protein>
<feature type="region of interest" description="Disordered" evidence="5">
    <location>
        <begin position="1826"/>
        <end position="1878"/>
    </location>
</feature>
<dbReference type="InterPro" id="IPR001227">
    <property type="entry name" value="Ac_transferase_dom_sf"/>
</dbReference>
<gene>
    <name evidence="9" type="primary">wA</name>
    <name evidence="9" type="ORF">CLCR_03792</name>
</gene>
<dbReference type="GO" id="GO:0004312">
    <property type="term" value="F:fatty acid synthase activity"/>
    <property type="evidence" value="ECO:0007669"/>
    <property type="project" value="TreeGrafter"/>
</dbReference>
<dbReference type="AlphaFoldDB" id="A0A1C1CHV5"/>
<dbReference type="InterPro" id="IPR036736">
    <property type="entry name" value="ACP-like_sf"/>
</dbReference>
<dbReference type="InterPro" id="IPR014031">
    <property type="entry name" value="Ketoacyl_synth_C"/>
</dbReference>
<comment type="caution">
    <text evidence="9">The sequence shown here is derived from an EMBL/GenBank/DDBJ whole genome shotgun (WGS) entry which is preliminary data.</text>
</comment>
<dbReference type="Gene3D" id="3.40.47.10">
    <property type="match status" value="1"/>
</dbReference>
<dbReference type="STRING" id="86049.A0A1C1CHV5"/>
<keyword evidence="1" id="KW-0596">Phosphopantetheine</keyword>
<feature type="active site" description="Proton donor; for dehydratase activity" evidence="4">
    <location>
        <position position="1502"/>
    </location>
</feature>
<dbReference type="GO" id="GO:0004315">
    <property type="term" value="F:3-oxoacyl-[acyl-carrier-protein] synthase activity"/>
    <property type="evidence" value="ECO:0007669"/>
    <property type="project" value="InterPro"/>
</dbReference>
<dbReference type="GO" id="GO:0006633">
    <property type="term" value="P:fatty acid biosynthetic process"/>
    <property type="evidence" value="ECO:0007669"/>
    <property type="project" value="InterPro"/>
</dbReference>
<dbReference type="SUPFAM" id="SSF53474">
    <property type="entry name" value="alpha/beta-Hydrolases"/>
    <property type="match status" value="1"/>
</dbReference>
<dbReference type="GO" id="GO:0031177">
    <property type="term" value="F:phosphopantetheine binding"/>
    <property type="evidence" value="ECO:0007669"/>
    <property type="project" value="InterPro"/>
</dbReference>
<proteinExistence type="predicted"/>
<feature type="region of interest" description="N-terminal hotdog fold" evidence="4">
    <location>
        <begin position="1284"/>
        <end position="1415"/>
    </location>
</feature>
<dbReference type="SUPFAM" id="SSF53901">
    <property type="entry name" value="Thiolase-like"/>
    <property type="match status" value="1"/>
</dbReference>
<evidence type="ECO:0000256" key="5">
    <source>
        <dbReference type="SAM" id="MobiDB-lite"/>
    </source>
</evidence>